<dbReference type="FunFam" id="2.60.120.10:FF:000057">
    <property type="entry name" value="Cyclic nucleotide-binding domain protein"/>
    <property type="match status" value="1"/>
</dbReference>
<dbReference type="InterPro" id="IPR014710">
    <property type="entry name" value="RmlC-like_jellyroll"/>
</dbReference>
<dbReference type="InterPro" id="IPR050648">
    <property type="entry name" value="F-box_LRR-repeat"/>
</dbReference>
<evidence type="ECO:0000256" key="1">
    <source>
        <dbReference type="ARBA" id="ARBA00022786"/>
    </source>
</evidence>
<dbReference type="PROSITE" id="PS50181">
    <property type="entry name" value="FBOX"/>
    <property type="match status" value="1"/>
</dbReference>
<keyword evidence="6" id="KW-1185">Reference proteome</keyword>
<dbReference type="AlphaFoldDB" id="A0A139AVI0"/>
<feature type="compositionally biased region" description="Acidic residues" evidence="2">
    <location>
        <begin position="247"/>
        <end position="261"/>
    </location>
</feature>
<gene>
    <name evidence="5" type="ORF">M427DRAFT_51718</name>
</gene>
<proteinExistence type="predicted"/>
<accession>A0A139AVI0</accession>
<dbReference type="SUPFAM" id="SSF51206">
    <property type="entry name" value="cAMP-binding domain-like"/>
    <property type="match status" value="1"/>
</dbReference>
<dbReference type="InterPro" id="IPR032675">
    <property type="entry name" value="LRR_dom_sf"/>
</dbReference>
<dbReference type="OrthoDB" id="421226at2759"/>
<reference evidence="5 6" key="1">
    <citation type="journal article" date="2015" name="Genome Biol. Evol.">
        <title>Phylogenomic analyses indicate that early fungi evolved digesting cell walls of algal ancestors of land plants.</title>
        <authorList>
            <person name="Chang Y."/>
            <person name="Wang S."/>
            <person name="Sekimoto S."/>
            <person name="Aerts A.L."/>
            <person name="Choi C."/>
            <person name="Clum A."/>
            <person name="LaButti K.M."/>
            <person name="Lindquist E.A."/>
            <person name="Yee Ngan C."/>
            <person name="Ohm R.A."/>
            <person name="Salamov A.A."/>
            <person name="Grigoriev I.V."/>
            <person name="Spatafora J.W."/>
            <person name="Berbee M.L."/>
        </authorList>
    </citation>
    <scope>NUCLEOTIDE SEQUENCE [LARGE SCALE GENOMIC DNA]</scope>
    <source>
        <strain evidence="5 6">JEL478</strain>
    </source>
</reference>
<sequence length="724" mass="78041">MSDPATDNDTPPPNAILSQDSSSSLPSTATSRDAGAVPSDLLDSLRSHPLFAAIPQRDQFVHDLAMKVHVRHVAPGDTVIREGERAAAMFFIVKGVVEVQSKDDEIVFAELGSGCFFGEIGVVFQVPRTASIVAQTRCLLAVVRADEFQTLTKDHPEIATLIRSVAESRYLSLKKQNEQRGRSMAIRVALLDQISGEFSERAGSPSTATLELPIITSPPSAPTPAPQQIELRVDVVDAEMATSEQGQDQEQEQEQEQDDADSVSSLASSAGGKSVGSLSNSGASETSSSGAGHHGAGSRPKTRVGGLIQMFSGKRRASVAVWADEKLQQLADAAVLRAGEAKHSALNGAREATPDETMEEAEAQVPLFGRLRLPPQVVAVVFGYLEFRTLMRMRGLSKSIDEFLRDGRNGLLRSMDLSAHPKKVDDQVLSNVVRVFGHMVESLCLRGCFYVTNKGLQHLNQAPNLINLDLGGCWDVTDAGLISIGVGCRSLEVLNLSNCRKITDEGVTFLMANASSLRSLSLSYCKNISAASFQDPTHWAELESLNLQRCTGIFDNAFESLRGYQLTLTELNLSDCSFLTDESVALIASGCTELEVLSLSFCCSMTDAMADHIAACKSLRVLDLSFCGNAVTDTVCLLLAGNLPFLERLSLRGCVQVTSTGVQALMDMARSLRVLNVSQCRGVTAETMQLVAQRYMPVPTGKTVLDMFGPIKMRRGGHGRSMTH</sequence>
<dbReference type="PROSITE" id="PS00889">
    <property type="entry name" value="CNMP_BINDING_2"/>
    <property type="match status" value="1"/>
</dbReference>
<dbReference type="InterPro" id="IPR018490">
    <property type="entry name" value="cNMP-bd_dom_sf"/>
</dbReference>
<dbReference type="Pfam" id="PF13516">
    <property type="entry name" value="LRR_6"/>
    <property type="match status" value="2"/>
</dbReference>
<dbReference type="EMBL" id="KQ965734">
    <property type="protein sequence ID" value="KXS20742.1"/>
    <property type="molecule type" value="Genomic_DNA"/>
</dbReference>
<name>A0A139AVI0_GONPJ</name>
<dbReference type="InterPro" id="IPR057207">
    <property type="entry name" value="FBXL15_LRR"/>
</dbReference>
<dbReference type="SMART" id="SM00100">
    <property type="entry name" value="cNMP"/>
    <property type="match status" value="1"/>
</dbReference>
<feature type="region of interest" description="Disordered" evidence="2">
    <location>
        <begin position="1"/>
        <end position="36"/>
    </location>
</feature>
<dbReference type="CDD" id="cd00038">
    <property type="entry name" value="CAP_ED"/>
    <property type="match status" value="1"/>
</dbReference>
<dbReference type="Gene3D" id="2.60.120.10">
    <property type="entry name" value="Jelly Rolls"/>
    <property type="match status" value="1"/>
</dbReference>
<dbReference type="Pfam" id="PF00027">
    <property type="entry name" value="cNMP_binding"/>
    <property type="match status" value="1"/>
</dbReference>
<dbReference type="Proteomes" id="UP000070544">
    <property type="component" value="Unassembled WGS sequence"/>
</dbReference>
<feature type="region of interest" description="Disordered" evidence="2">
    <location>
        <begin position="240"/>
        <end position="304"/>
    </location>
</feature>
<dbReference type="InterPro" id="IPR018488">
    <property type="entry name" value="cNMP-bd_CS"/>
</dbReference>
<dbReference type="PROSITE" id="PS50042">
    <property type="entry name" value="CNMP_BINDING_3"/>
    <property type="match status" value="1"/>
</dbReference>
<dbReference type="Pfam" id="PF25372">
    <property type="entry name" value="DUF7885"/>
    <property type="match status" value="1"/>
</dbReference>
<dbReference type="Gene3D" id="3.80.10.10">
    <property type="entry name" value="Ribonuclease Inhibitor"/>
    <property type="match status" value="2"/>
</dbReference>
<dbReference type="PANTHER" id="PTHR13382:SF7">
    <property type="entry name" value="LEUCINE-RICH REPEAT-CONTAINING PROTEIN"/>
    <property type="match status" value="1"/>
</dbReference>
<dbReference type="PROSITE" id="PS00888">
    <property type="entry name" value="CNMP_BINDING_1"/>
    <property type="match status" value="1"/>
</dbReference>
<feature type="domain" description="Cyclic nucleotide-binding" evidence="3">
    <location>
        <begin position="56"/>
        <end position="151"/>
    </location>
</feature>
<protein>
    <submittedName>
        <fullName evidence="5">RNI-like protein</fullName>
    </submittedName>
</protein>
<feature type="domain" description="F-box" evidence="4">
    <location>
        <begin position="367"/>
        <end position="415"/>
    </location>
</feature>
<dbReference type="GO" id="GO:0005737">
    <property type="term" value="C:cytoplasm"/>
    <property type="evidence" value="ECO:0007669"/>
    <property type="project" value="TreeGrafter"/>
</dbReference>
<dbReference type="SUPFAM" id="SSF52047">
    <property type="entry name" value="RNI-like"/>
    <property type="match status" value="1"/>
</dbReference>
<dbReference type="STRING" id="1344416.A0A139AVI0"/>
<keyword evidence="1" id="KW-0833">Ubl conjugation pathway</keyword>
<evidence type="ECO:0000313" key="6">
    <source>
        <dbReference type="Proteomes" id="UP000070544"/>
    </source>
</evidence>
<dbReference type="InterPro" id="IPR001611">
    <property type="entry name" value="Leu-rich_rpt"/>
</dbReference>
<organism evidence="5 6">
    <name type="scientific">Gonapodya prolifera (strain JEL478)</name>
    <name type="common">Monoblepharis prolifera</name>
    <dbReference type="NCBI Taxonomy" id="1344416"/>
    <lineage>
        <taxon>Eukaryota</taxon>
        <taxon>Fungi</taxon>
        <taxon>Fungi incertae sedis</taxon>
        <taxon>Chytridiomycota</taxon>
        <taxon>Chytridiomycota incertae sedis</taxon>
        <taxon>Monoblepharidomycetes</taxon>
        <taxon>Monoblepharidales</taxon>
        <taxon>Gonapodyaceae</taxon>
        <taxon>Gonapodya</taxon>
    </lineage>
</organism>
<evidence type="ECO:0000259" key="4">
    <source>
        <dbReference type="PROSITE" id="PS50181"/>
    </source>
</evidence>
<feature type="compositionally biased region" description="Low complexity" evidence="2">
    <location>
        <begin position="262"/>
        <end position="291"/>
    </location>
</feature>
<dbReference type="InterPro" id="IPR006553">
    <property type="entry name" value="Leu-rich_rpt_Cys-con_subtyp"/>
</dbReference>
<evidence type="ECO:0000256" key="2">
    <source>
        <dbReference type="SAM" id="MobiDB-lite"/>
    </source>
</evidence>
<feature type="compositionally biased region" description="Low complexity" evidence="2">
    <location>
        <begin position="1"/>
        <end position="31"/>
    </location>
</feature>
<evidence type="ECO:0000259" key="3">
    <source>
        <dbReference type="PROSITE" id="PS50042"/>
    </source>
</evidence>
<dbReference type="InterPro" id="IPR000595">
    <property type="entry name" value="cNMP-bd_dom"/>
</dbReference>
<dbReference type="InterPro" id="IPR001810">
    <property type="entry name" value="F-box_dom"/>
</dbReference>
<dbReference type="SMART" id="SM00367">
    <property type="entry name" value="LRR_CC"/>
    <property type="match status" value="10"/>
</dbReference>
<dbReference type="PANTHER" id="PTHR13382">
    <property type="entry name" value="MITOCHONDRIAL ATP SYNTHASE COUPLING FACTOR B"/>
    <property type="match status" value="1"/>
</dbReference>
<dbReference type="OMA" id="RMKSVWD"/>
<evidence type="ECO:0000313" key="5">
    <source>
        <dbReference type="EMBL" id="KXS20742.1"/>
    </source>
</evidence>